<gene>
    <name evidence="2" type="ORF">LCGC14_1359000</name>
    <name evidence="1" type="ORF">LCGC14_1480930</name>
</gene>
<evidence type="ECO:0000313" key="1">
    <source>
        <dbReference type="EMBL" id="KKM66468.1"/>
    </source>
</evidence>
<protein>
    <submittedName>
        <fullName evidence="2">Uncharacterized protein</fullName>
    </submittedName>
</protein>
<dbReference type="EMBL" id="LAZR01008478">
    <property type="protein sequence ID" value="KKM78539.1"/>
    <property type="molecule type" value="Genomic_DNA"/>
</dbReference>
<accession>A0A0F9K8L3</accession>
<proteinExistence type="predicted"/>
<comment type="caution">
    <text evidence="2">The sequence shown here is derived from an EMBL/GenBank/DDBJ whole genome shotgun (WGS) entry which is preliminary data.</text>
</comment>
<sequence>MKRNKIGSKKKRLPNPKRVFLYFLLIFFV</sequence>
<dbReference type="AlphaFoldDB" id="A0A0F9K8L3"/>
<organism evidence="2">
    <name type="scientific">marine sediment metagenome</name>
    <dbReference type="NCBI Taxonomy" id="412755"/>
    <lineage>
        <taxon>unclassified sequences</taxon>
        <taxon>metagenomes</taxon>
        <taxon>ecological metagenomes</taxon>
    </lineage>
</organism>
<name>A0A0F9K8L3_9ZZZZ</name>
<evidence type="ECO:0000313" key="2">
    <source>
        <dbReference type="EMBL" id="KKM78539.1"/>
    </source>
</evidence>
<dbReference type="EMBL" id="LAZR01010526">
    <property type="protein sequence ID" value="KKM66468.1"/>
    <property type="molecule type" value="Genomic_DNA"/>
</dbReference>
<reference evidence="2" key="1">
    <citation type="journal article" date="2015" name="Nature">
        <title>Complex archaea that bridge the gap between prokaryotes and eukaryotes.</title>
        <authorList>
            <person name="Spang A."/>
            <person name="Saw J.H."/>
            <person name="Jorgensen S.L."/>
            <person name="Zaremba-Niedzwiedzka K."/>
            <person name="Martijn J."/>
            <person name="Lind A.E."/>
            <person name="van Eijk R."/>
            <person name="Schleper C."/>
            <person name="Guy L."/>
            <person name="Ettema T.J."/>
        </authorList>
    </citation>
    <scope>NUCLEOTIDE SEQUENCE</scope>
</reference>
<feature type="non-terminal residue" evidence="2">
    <location>
        <position position="29"/>
    </location>
</feature>